<evidence type="ECO:0000313" key="6">
    <source>
        <dbReference type="Proteomes" id="UP000806378"/>
    </source>
</evidence>
<dbReference type="AlphaFoldDB" id="A0A8T0CHV3"/>
<keyword evidence="1" id="KW-0489">Methyltransferase</keyword>
<dbReference type="PROSITE" id="PS51683">
    <property type="entry name" value="SAM_OMT_II"/>
    <property type="match status" value="1"/>
</dbReference>
<sequence>MLCRHCLKDAVKEGGIDLFGRTHGMNLFDYMSGGQDPRFTDMFNKGMKAPTAMVLPKIVQHYSGFSKVKTVVDVGGGVGETLKIILSKNPHIRAINYDLPHVIAAAPPIPGIEHVGGDMLKAVPKADVHFMKWIIHGGDDEFCVKVLKNCWEALPPTGKVVIVEAVIPEYPETDELSQSTFLMDMNMLRITNGGKDRTRKEFADLAHASGFHAPKFVLRAYNMWLIELHKKMG</sequence>
<gene>
    <name evidence="5" type="ORF">BT93_L3098</name>
</gene>
<protein>
    <recommendedName>
        <fullName evidence="4">O-methyltransferase C-terminal domain-containing protein</fullName>
    </recommendedName>
</protein>
<evidence type="ECO:0000256" key="2">
    <source>
        <dbReference type="ARBA" id="ARBA00022679"/>
    </source>
</evidence>
<keyword evidence="2" id="KW-0808">Transferase</keyword>
<dbReference type="InterPro" id="IPR029063">
    <property type="entry name" value="SAM-dependent_MTases_sf"/>
</dbReference>
<dbReference type="Gene3D" id="1.10.10.10">
    <property type="entry name" value="Winged helix-like DNA-binding domain superfamily/Winged helix DNA-binding domain"/>
    <property type="match status" value="1"/>
</dbReference>
<dbReference type="OrthoDB" id="1606438at2759"/>
<dbReference type="PANTHER" id="PTHR11746">
    <property type="entry name" value="O-METHYLTRANSFERASE"/>
    <property type="match status" value="1"/>
</dbReference>
<dbReference type="InterPro" id="IPR036388">
    <property type="entry name" value="WH-like_DNA-bd_sf"/>
</dbReference>
<keyword evidence="3" id="KW-0949">S-adenosyl-L-methionine</keyword>
<dbReference type="InterPro" id="IPR001077">
    <property type="entry name" value="COMT_C"/>
</dbReference>
<evidence type="ECO:0000259" key="4">
    <source>
        <dbReference type="Pfam" id="PF00891"/>
    </source>
</evidence>
<organism evidence="5 6">
    <name type="scientific">Corymbia citriodora subsp. variegata</name>
    <dbReference type="NCBI Taxonomy" id="360336"/>
    <lineage>
        <taxon>Eukaryota</taxon>
        <taxon>Viridiplantae</taxon>
        <taxon>Streptophyta</taxon>
        <taxon>Embryophyta</taxon>
        <taxon>Tracheophyta</taxon>
        <taxon>Spermatophyta</taxon>
        <taxon>Magnoliopsida</taxon>
        <taxon>eudicotyledons</taxon>
        <taxon>Gunneridae</taxon>
        <taxon>Pentapetalae</taxon>
        <taxon>rosids</taxon>
        <taxon>malvids</taxon>
        <taxon>Myrtales</taxon>
        <taxon>Myrtaceae</taxon>
        <taxon>Myrtoideae</taxon>
        <taxon>Eucalypteae</taxon>
        <taxon>Corymbia</taxon>
    </lineage>
</organism>
<dbReference type="EMBL" id="MU090978">
    <property type="protein sequence ID" value="KAF7847310.1"/>
    <property type="molecule type" value="Genomic_DNA"/>
</dbReference>
<keyword evidence="6" id="KW-1185">Reference proteome</keyword>
<evidence type="ECO:0000256" key="1">
    <source>
        <dbReference type="ARBA" id="ARBA00022603"/>
    </source>
</evidence>
<evidence type="ECO:0000313" key="5">
    <source>
        <dbReference type="EMBL" id="KAF7847310.1"/>
    </source>
</evidence>
<evidence type="ECO:0000256" key="3">
    <source>
        <dbReference type="ARBA" id="ARBA00022691"/>
    </source>
</evidence>
<dbReference type="Gramene" id="rna-gnl|WGS:JABURB|Cocit.L3098.1">
    <property type="protein sequence ID" value="cds-KAF7847310.1"/>
    <property type="gene ID" value="gene-BT93_L3098"/>
</dbReference>
<reference evidence="5" key="1">
    <citation type="submission" date="2020-05" db="EMBL/GenBank/DDBJ databases">
        <title>WGS assembly of Corymbia citriodora subspecies variegata.</title>
        <authorList>
            <person name="Barry K."/>
            <person name="Hundley H."/>
            <person name="Shu S."/>
            <person name="Jenkins J."/>
            <person name="Grimwood J."/>
            <person name="Baten A."/>
        </authorList>
    </citation>
    <scope>NUCLEOTIDE SEQUENCE</scope>
    <source>
        <strain evidence="5">CV2-018</strain>
    </source>
</reference>
<dbReference type="InterPro" id="IPR016461">
    <property type="entry name" value="COMT-like"/>
</dbReference>
<dbReference type="GO" id="GO:0032259">
    <property type="term" value="P:methylation"/>
    <property type="evidence" value="ECO:0007669"/>
    <property type="project" value="UniProtKB-KW"/>
</dbReference>
<name>A0A8T0CHV3_CORYI</name>
<accession>A0A8T0CHV3</accession>
<dbReference type="Gene3D" id="3.40.50.150">
    <property type="entry name" value="Vaccinia Virus protein VP39"/>
    <property type="match status" value="1"/>
</dbReference>
<dbReference type="SUPFAM" id="SSF53335">
    <property type="entry name" value="S-adenosyl-L-methionine-dependent methyltransferases"/>
    <property type="match status" value="1"/>
</dbReference>
<proteinExistence type="predicted"/>
<comment type="caution">
    <text evidence="5">The sequence shown here is derived from an EMBL/GenBank/DDBJ whole genome shotgun (WGS) entry which is preliminary data.</text>
</comment>
<dbReference type="Pfam" id="PF00891">
    <property type="entry name" value="Methyltransf_2"/>
    <property type="match status" value="1"/>
</dbReference>
<dbReference type="GO" id="GO:0008171">
    <property type="term" value="F:O-methyltransferase activity"/>
    <property type="evidence" value="ECO:0007669"/>
    <property type="project" value="InterPro"/>
</dbReference>
<dbReference type="Proteomes" id="UP000806378">
    <property type="component" value="Unassembled WGS sequence"/>
</dbReference>
<feature type="domain" description="O-methyltransferase C-terminal" evidence="4">
    <location>
        <begin position="7"/>
        <end position="211"/>
    </location>
</feature>